<accession>A0A4V1CXM8</accession>
<proteinExistence type="predicted"/>
<evidence type="ECO:0000256" key="4">
    <source>
        <dbReference type="ARBA" id="ARBA00048574"/>
    </source>
</evidence>
<gene>
    <name evidence="6" type="ORF">DDIC_12945</name>
</gene>
<dbReference type="InterPro" id="IPR005551">
    <property type="entry name" value="CitX"/>
</dbReference>
<comment type="catalytic activity">
    <reaction evidence="4">
        <text>apo-[citrate lyase ACP] + 2'-(5''-triphospho-alpha-D-ribosyl)-3'-dephospho-CoA = holo-[citrate lyase ACP] + diphosphate</text>
        <dbReference type="Rhea" id="RHEA:16333"/>
        <dbReference type="Rhea" id="RHEA-COMP:10157"/>
        <dbReference type="Rhea" id="RHEA-COMP:10158"/>
        <dbReference type="ChEBI" id="CHEBI:29999"/>
        <dbReference type="ChEBI" id="CHEBI:33019"/>
        <dbReference type="ChEBI" id="CHEBI:61378"/>
        <dbReference type="ChEBI" id="CHEBI:82683"/>
        <dbReference type="EC" id="2.7.7.61"/>
    </reaction>
</comment>
<dbReference type="EMBL" id="CP036295">
    <property type="protein sequence ID" value="QCC86770.1"/>
    <property type="molecule type" value="Genomic_DNA"/>
</dbReference>
<dbReference type="Pfam" id="PF03802">
    <property type="entry name" value="CitX"/>
    <property type="match status" value="2"/>
</dbReference>
<dbReference type="GO" id="GO:0050519">
    <property type="term" value="F:holo-citrate lyase synthase activity"/>
    <property type="evidence" value="ECO:0007669"/>
    <property type="project" value="UniProtKB-EC"/>
</dbReference>
<sequence>MMDLCQLLAERERRWNKRLSLAGMYNCPVLSLTLNIPGPSKNLPGADAALSQLRTALCCAVDKAGGSLVDECRLSGPDGPGWVAAVRMDALDLKRAAVAVEESHVLGRLADADVMDAQGQPVNRAHLAAGDGTREILPGKERPDSPDSPDSQGRGSDQAAYAPRRCFLCSQPASLCRREQRHSLEDLLAAVRGLLRLAERASEQSAKQGRACRP</sequence>
<reference evidence="6 7" key="1">
    <citation type="submission" date="2019-02" db="EMBL/GenBank/DDBJ databases">
        <title>Complete Genome Sequence of Desulfovibrio desulfuricans IC1, a Sulfonate Utilizing Anaerobe.</title>
        <authorList>
            <person name="Day L.A."/>
            <person name="De Leon K.B."/>
            <person name="Wall J.D."/>
        </authorList>
    </citation>
    <scope>NUCLEOTIDE SEQUENCE [LARGE SCALE GENOMIC DNA]</scope>
    <source>
        <strain evidence="6 7">IC1</strain>
    </source>
</reference>
<dbReference type="AlphaFoldDB" id="A0A4V1CXM8"/>
<dbReference type="OrthoDB" id="3196716at2"/>
<evidence type="ECO:0000313" key="6">
    <source>
        <dbReference type="EMBL" id="QCC86770.1"/>
    </source>
</evidence>
<keyword evidence="2" id="KW-0808">Transferase</keyword>
<evidence type="ECO:0000256" key="3">
    <source>
        <dbReference type="ARBA" id="ARBA00022695"/>
    </source>
</evidence>
<name>A0A4V1CXM8_DESDE</name>
<protein>
    <recommendedName>
        <fullName evidence="1">citrate lyase holo-[acyl-carrier protein] synthase</fullName>
        <ecNumber evidence="1">2.7.7.61</ecNumber>
    </recommendedName>
</protein>
<evidence type="ECO:0000313" key="7">
    <source>
        <dbReference type="Proteomes" id="UP000297065"/>
    </source>
</evidence>
<evidence type="ECO:0000256" key="1">
    <source>
        <dbReference type="ARBA" id="ARBA00012524"/>
    </source>
</evidence>
<keyword evidence="3" id="KW-0548">Nucleotidyltransferase</keyword>
<evidence type="ECO:0000256" key="2">
    <source>
        <dbReference type="ARBA" id="ARBA00022679"/>
    </source>
</evidence>
<dbReference type="Proteomes" id="UP000297065">
    <property type="component" value="Chromosome"/>
</dbReference>
<feature type="region of interest" description="Disordered" evidence="5">
    <location>
        <begin position="130"/>
        <end position="159"/>
    </location>
</feature>
<dbReference type="GO" id="GO:0051191">
    <property type="term" value="P:prosthetic group biosynthetic process"/>
    <property type="evidence" value="ECO:0007669"/>
    <property type="project" value="InterPro"/>
</dbReference>
<organism evidence="6 7">
    <name type="scientific">Desulfovibrio desulfuricans</name>
    <dbReference type="NCBI Taxonomy" id="876"/>
    <lineage>
        <taxon>Bacteria</taxon>
        <taxon>Pseudomonadati</taxon>
        <taxon>Thermodesulfobacteriota</taxon>
        <taxon>Desulfovibrionia</taxon>
        <taxon>Desulfovibrionales</taxon>
        <taxon>Desulfovibrionaceae</taxon>
        <taxon>Desulfovibrio</taxon>
    </lineage>
</organism>
<dbReference type="EC" id="2.7.7.61" evidence="1"/>
<feature type="compositionally biased region" description="Basic and acidic residues" evidence="5">
    <location>
        <begin position="132"/>
        <end position="145"/>
    </location>
</feature>
<evidence type="ECO:0000256" key="5">
    <source>
        <dbReference type="SAM" id="MobiDB-lite"/>
    </source>
</evidence>